<keyword evidence="3 5" id="KW-0418">Kinase</keyword>
<keyword evidence="2 5" id="KW-0808">Transferase</keyword>
<dbReference type="InterPro" id="IPR008144">
    <property type="entry name" value="Guanylate_kin-like_dom"/>
</dbReference>
<organism evidence="5">
    <name type="scientific">bioreactor metagenome</name>
    <dbReference type="NCBI Taxonomy" id="1076179"/>
    <lineage>
        <taxon>unclassified sequences</taxon>
        <taxon>metagenomes</taxon>
        <taxon>ecological metagenomes</taxon>
    </lineage>
</organism>
<gene>
    <name evidence="5" type="primary">gmk_47</name>
    <name evidence="5" type="ORF">SDC9_180594</name>
</gene>
<dbReference type="Gene3D" id="3.40.50.300">
    <property type="entry name" value="P-loop containing nucleotide triphosphate hydrolases"/>
    <property type="match status" value="1"/>
</dbReference>
<dbReference type="PANTHER" id="PTHR23117">
    <property type="entry name" value="GUANYLATE KINASE-RELATED"/>
    <property type="match status" value="1"/>
</dbReference>
<comment type="caution">
    <text evidence="5">The sequence shown here is derived from an EMBL/GenBank/DDBJ whole genome shotgun (WGS) entry which is preliminary data.</text>
</comment>
<reference evidence="5" key="1">
    <citation type="submission" date="2019-08" db="EMBL/GenBank/DDBJ databases">
        <authorList>
            <person name="Kucharzyk K."/>
            <person name="Murdoch R.W."/>
            <person name="Higgins S."/>
            <person name="Loffler F."/>
        </authorList>
    </citation>
    <scope>NUCLEOTIDE SEQUENCE</scope>
</reference>
<accession>A0A645H266</accession>
<protein>
    <submittedName>
        <fullName evidence="5">Guanylate kinase</fullName>
        <ecNumber evidence="5">2.7.4.8</ecNumber>
    </submittedName>
</protein>
<sequence>MLEIDVQGAAIVKEKMPEAVTVFVKPPSFGELARRLKKRGSEGCEEQELRMKNAKEELSHAGEYDYVIVNDIVEDAVSEFIKIVKKHREEIK</sequence>
<evidence type="ECO:0000256" key="2">
    <source>
        <dbReference type="ARBA" id="ARBA00022679"/>
    </source>
</evidence>
<feature type="domain" description="Guanylate kinase-like" evidence="4">
    <location>
        <begin position="1"/>
        <end position="85"/>
    </location>
</feature>
<dbReference type="PROSITE" id="PS50052">
    <property type="entry name" value="GUANYLATE_KINASE_2"/>
    <property type="match status" value="1"/>
</dbReference>
<dbReference type="EMBL" id="VSSQ01085463">
    <property type="protein sequence ID" value="MPN33111.1"/>
    <property type="molecule type" value="Genomic_DNA"/>
</dbReference>
<dbReference type="PANTHER" id="PTHR23117:SF13">
    <property type="entry name" value="GUANYLATE KINASE"/>
    <property type="match status" value="1"/>
</dbReference>
<dbReference type="GO" id="GO:0005829">
    <property type="term" value="C:cytosol"/>
    <property type="evidence" value="ECO:0007669"/>
    <property type="project" value="TreeGrafter"/>
</dbReference>
<proteinExistence type="inferred from homology"/>
<evidence type="ECO:0000259" key="4">
    <source>
        <dbReference type="PROSITE" id="PS50052"/>
    </source>
</evidence>
<evidence type="ECO:0000313" key="5">
    <source>
        <dbReference type="EMBL" id="MPN33111.1"/>
    </source>
</evidence>
<dbReference type="EC" id="2.7.4.8" evidence="5"/>
<dbReference type="SUPFAM" id="SSF52540">
    <property type="entry name" value="P-loop containing nucleoside triphosphate hydrolases"/>
    <property type="match status" value="1"/>
</dbReference>
<dbReference type="InterPro" id="IPR008145">
    <property type="entry name" value="GK/Ca_channel_bsu"/>
</dbReference>
<dbReference type="InterPro" id="IPR027417">
    <property type="entry name" value="P-loop_NTPase"/>
</dbReference>
<evidence type="ECO:0000256" key="1">
    <source>
        <dbReference type="ARBA" id="ARBA00005790"/>
    </source>
</evidence>
<evidence type="ECO:0000256" key="3">
    <source>
        <dbReference type="ARBA" id="ARBA00022777"/>
    </source>
</evidence>
<dbReference type="GO" id="GO:0004385">
    <property type="term" value="F:GMP kinase activity"/>
    <property type="evidence" value="ECO:0007669"/>
    <property type="project" value="UniProtKB-EC"/>
</dbReference>
<comment type="similarity">
    <text evidence="1">Belongs to the guanylate kinase family.</text>
</comment>
<dbReference type="AlphaFoldDB" id="A0A645H266"/>
<dbReference type="Pfam" id="PF00625">
    <property type="entry name" value="Guanylate_kin"/>
    <property type="match status" value="1"/>
</dbReference>
<name>A0A645H266_9ZZZZ</name>